<dbReference type="AlphaFoldDB" id="A0A098G734"/>
<proteinExistence type="predicted"/>
<feature type="compositionally biased region" description="Polar residues" evidence="1">
    <location>
        <begin position="24"/>
        <end position="35"/>
    </location>
</feature>
<evidence type="ECO:0000313" key="2">
    <source>
        <dbReference type="EMBL" id="CEG58278.1"/>
    </source>
</evidence>
<keyword evidence="3" id="KW-1185">Reference proteome</keyword>
<dbReference type="EMBL" id="LN614827">
    <property type="protein sequence ID" value="CEG58278.1"/>
    <property type="molecule type" value="Genomic_DNA"/>
</dbReference>
<feature type="compositionally biased region" description="Gly residues" evidence="1">
    <location>
        <begin position="75"/>
        <end position="89"/>
    </location>
</feature>
<gene>
    <name evidence="2" type="ORF">LFA_2924</name>
</gene>
<protein>
    <submittedName>
        <fullName evidence="2">Uncharacterized protein</fullName>
    </submittedName>
</protein>
<dbReference type="OrthoDB" id="5653938at2"/>
<feature type="compositionally biased region" description="Basic and acidic residues" evidence="1">
    <location>
        <begin position="266"/>
        <end position="293"/>
    </location>
</feature>
<evidence type="ECO:0000313" key="3">
    <source>
        <dbReference type="Proteomes" id="UP000032430"/>
    </source>
</evidence>
<dbReference type="KEGG" id="lfa:LFA_2924"/>
<feature type="region of interest" description="Disordered" evidence="1">
    <location>
        <begin position="245"/>
        <end position="310"/>
    </location>
</feature>
<dbReference type="HOGENOM" id="CLU_949269_0_0_6"/>
<sequence>MKKDKEKEKHQPIPEPTTAGGAKEQTSSASITLQLLNKEKEKIKEIEKKESAAEGAKSRCRTCFKEIAPTRRCFGHGGGGGGGGDGGSGKTSEETASPGEDKSLTKSGKVLETTHELGEFASMGDSEALDLESSFDPEIIADLIAKGLLLVDSDRDSMTLTIKLLCEPNALTEEQREELKKFMEAIIKEFNEFKEENHLPDDCMKMIQDEKGNILSLRITMPTLALYDAFNQRLANNLVPISSPKAQEKDEVTKDQSHAPNPLSMEPKHSNKDKPTKREEIEPNKDIEPKKAEEEEQEIFNPSPFNMKPR</sequence>
<reference evidence="3" key="1">
    <citation type="submission" date="2014-09" db="EMBL/GenBank/DDBJ databases">
        <authorList>
            <person name="Gomez-Valero L."/>
        </authorList>
    </citation>
    <scope>NUCLEOTIDE SEQUENCE [LARGE SCALE GENOMIC DNA]</scope>
    <source>
        <strain evidence="3">ATCC700992</strain>
    </source>
</reference>
<feature type="compositionally biased region" description="Basic and acidic residues" evidence="1">
    <location>
        <begin position="1"/>
        <end position="12"/>
    </location>
</feature>
<name>A0A098G734_9GAMM</name>
<feature type="region of interest" description="Disordered" evidence="1">
    <location>
        <begin position="74"/>
        <end position="107"/>
    </location>
</feature>
<organism evidence="2 3">
    <name type="scientific">Legionella fallonii LLAP-10</name>
    <dbReference type="NCBI Taxonomy" id="1212491"/>
    <lineage>
        <taxon>Bacteria</taxon>
        <taxon>Pseudomonadati</taxon>
        <taxon>Pseudomonadota</taxon>
        <taxon>Gammaproteobacteria</taxon>
        <taxon>Legionellales</taxon>
        <taxon>Legionellaceae</taxon>
        <taxon>Legionella</taxon>
    </lineage>
</organism>
<feature type="region of interest" description="Disordered" evidence="1">
    <location>
        <begin position="1"/>
        <end position="38"/>
    </location>
</feature>
<evidence type="ECO:0000256" key="1">
    <source>
        <dbReference type="SAM" id="MobiDB-lite"/>
    </source>
</evidence>
<feature type="compositionally biased region" description="Basic and acidic residues" evidence="1">
    <location>
        <begin position="246"/>
        <end position="257"/>
    </location>
</feature>
<dbReference type="Proteomes" id="UP000032430">
    <property type="component" value="Chromosome I"/>
</dbReference>
<dbReference type="RefSeq" id="WP_045096631.1">
    <property type="nucleotide sequence ID" value="NZ_LN614827.1"/>
</dbReference>
<accession>A0A098G734</accession>